<evidence type="ECO:0000256" key="8">
    <source>
        <dbReference type="ARBA" id="ARBA00033408"/>
    </source>
</evidence>
<evidence type="ECO:0000256" key="3">
    <source>
        <dbReference type="ARBA" id="ARBA00021315"/>
    </source>
</evidence>
<dbReference type="AlphaFoldDB" id="A0A517XR59"/>
<evidence type="ECO:0000256" key="6">
    <source>
        <dbReference type="ARBA" id="ARBA00022840"/>
    </source>
</evidence>
<accession>A0A517XR59</accession>
<dbReference type="PANTHER" id="PTHR11059">
    <property type="entry name" value="DNA REPAIR PROTEIN RECN"/>
    <property type="match status" value="1"/>
</dbReference>
<dbReference type="GO" id="GO:0043590">
    <property type="term" value="C:bacterial nucleoid"/>
    <property type="evidence" value="ECO:0007669"/>
    <property type="project" value="TreeGrafter"/>
</dbReference>
<keyword evidence="6" id="KW-0067">ATP-binding</keyword>
<dbReference type="CDD" id="cd03241">
    <property type="entry name" value="ABC_RecN"/>
    <property type="match status" value="1"/>
</dbReference>
<evidence type="ECO:0000256" key="2">
    <source>
        <dbReference type="ARBA" id="ARBA00009441"/>
    </source>
</evidence>
<proteinExistence type="inferred from homology"/>
<sequence length="563" mass="61401">MLRELAVQNLALIEDVRVELRPGFCAWTGETGAGKSLLLGALGLLLGERGSADLIRTGADELRVTGRFELSRPEQRALAAEVLQAPIDDEDLILTRRLSRSGRSSALVNDVPVAVATLRRIGEMLVDVHGQRESYSLLQPAYQLDLLDAFGKLTEPRKRYAAAAERVRELRRQHRTLDEARQTRQRELSLVRFEREDLDAAKLQPGELPALGKERETLVHAQSLAQFTGTVAARLADDDGAVVDVVSRLVKEANRWAALDPKLAEVASRLEALKPEVEDLAETARDLSERFEADPDRLEEVEGRIGTLKKLQARYGKTPDELIAYRATLDARESELQKQEDDLAGIDEALAAAFAELRDAAAVLSKGRAKVAKKLVADTQKHLADLGMPLAKLDATLEPVPLDDVPAAGADHLDLMLCANPGEPARPLRKVASGGELSRTMLALKTVLAAHDPVRTLVVFDEIDANVGGRLGDVLGQKLASLGATHQVLCVTHLPQVASYAAHQWTIRKSSTGKKTATTINELTGEDARVEELALMLRGESRSETTRKEAAEMLRAANQLRVG</sequence>
<keyword evidence="5 9" id="KW-0227">DNA damage</keyword>
<dbReference type="EMBL" id="CP036273">
    <property type="protein sequence ID" value="QDU19981.1"/>
    <property type="molecule type" value="Genomic_DNA"/>
</dbReference>
<dbReference type="NCBIfam" id="TIGR00634">
    <property type="entry name" value="recN"/>
    <property type="match status" value="1"/>
</dbReference>
<comment type="similarity">
    <text evidence="2 9">Belongs to the RecN family.</text>
</comment>
<dbReference type="GO" id="GO:0005524">
    <property type="term" value="F:ATP binding"/>
    <property type="evidence" value="ECO:0007669"/>
    <property type="project" value="UniProtKB-KW"/>
</dbReference>
<feature type="domain" description="RecF/RecN/SMC N-terminal" evidence="10">
    <location>
        <begin position="2"/>
        <end position="512"/>
    </location>
</feature>
<evidence type="ECO:0000256" key="4">
    <source>
        <dbReference type="ARBA" id="ARBA00022741"/>
    </source>
</evidence>
<dbReference type="SUPFAM" id="SSF52540">
    <property type="entry name" value="P-loop containing nucleoside triphosphate hydrolases"/>
    <property type="match status" value="1"/>
</dbReference>
<dbReference type="RefSeq" id="WP_145236777.1">
    <property type="nucleotide sequence ID" value="NZ_CP036273.1"/>
</dbReference>
<name>A0A517XR59_9BACT</name>
<dbReference type="PANTHER" id="PTHR11059:SF0">
    <property type="entry name" value="DNA REPAIR PROTEIN RECN"/>
    <property type="match status" value="1"/>
</dbReference>
<evidence type="ECO:0000259" key="10">
    <source>
        <dbReference type="Pfam" id="PF02463"/>
    </source>
</evidence>
<reference evidence="11 12" key="1">
    <citation type="submission" date="2019-02" db="EMBL/GenBank/DDBJ databases">
        <title>Deep-cultivation of Planctomycetes and their phenomic and genomic characterization uncovers novel biology.</title>
        <authorList>
            <person name="Wiegand S."/>
            <person name="Jogler M."/>
            <person name="Boedeker C."/>
            <person name="Pinto D."/>
            <person name="Vollmers J."/>
            <person name="Rivas-Marin E."/>
            <person name="Kohn T."/>
            <person name="Peeters S.H."/>
            <person name="Heuer A."/>
            <person name="Rast P."/>
            <person name="Oberbeckmann S."/>
            <person name="Bunk B."/>
            <person name="Jeske O."/>
            <person name="Meyerdierks A."/>
            <person name="Storesund J.E."/>
            <person name="Kallscheuer N."/>
            <person name="Luecker S."/>
            <person name="Lage O.M."/>
            <person name="Pohl T."/>
            <person name="Merkel B.J."/>
            <person name="Hornburger P."/>
            <person name="Mueller R.-W."/>
            <person name="Bruemmer F."/>
            <person name="Labrenz M."/>
            <person name="Spormann A.M."/>
            <person name="Op den Camp H."/>
            <person name="Overmann J."/>
            <person name="Amann R."/>
            <person name="Jetten M.S.M."/>
            <person name="Mascher T."/>
            <person name="Medema M.H."/>
            <person name="Devos D.P."/>
            <person name="Kaster A.-K."/>
            <person name="Ovreas L."/>
            <person name="Rohde M."/>
            <person name="Galperin M.Y."/>
            <person name="Jogler C."/>
        </authorList>
    </citation>
    <scope>NUCLEOTIDE SEQUENCE [LARGE SCALE GENOMIC DNA]</scope>
    <source>
        <strain evidence="11 12">ETA_A1</strain>
    </source>
</reference>
<dbReference type="InterPro" id="IPR003395">
    <property type="entry name" value="RecF/RecN/SMC_N"/>
</dbReference>
<dbReference type="InterPro" id="IPR027417">
    <property type="entry name" value="P-loop_NTPase"/>
</dbReference>
<dbReference type="Gene3D" id="3.40.50.300">
    <property type="entry name" value="P-loop containing nucleotide triphosphate hydrolases"/>
    <property type="match status" value="2"/>
</dbReference>
<evidence type="ECO:0000256" key="9">
    <source>
        <dbReference type="PIRNR" id="PIRNR003128"/>
    </source>
</evidence>
<dbReference type="GO" id="GO:0006310">
    <property type="term" value="P:DNA recombination"/>
    <property type="evidence" value="ECO:0007669"/>
    <property type="project" value="InterPro"/>
</dbReference>
<comment type="function">
    <text evidence="1 9">May be involved in recombinational repair of damaged DNA.</text>
</comment>
<dbReference type="Pfam" id="PF02463">
    <property type="entry name" value="SMC_N"/>
    <property type="match status" value="1"/>
</dbReference>
<keyword evidence="7 9" id="KW-0234">DNA repair</keyword>
<dbReference type="InterPro" id="IPR004604">
    <property type="entry name" value="DNA_recomb/repair_RecN"/>
</dbReference>
<dbReference type="OrthoDB" id="9806954at2"/>
<keyword evidence="12" id="KW-1185">Reference proteome</keyword>
<organism evidence="11 12">
    <name type="scientific">Urbifossiella limnaea</name>
    <dbReference type="NCBI Taxonomy" id="2528023"/>
    <lineage>
        <taxon>Bacteria</taxon>
        <taxon>Pseudomonadati</taxon>
        <taxon>Planctomycetota</taxon>
        <taxon>Planctomycetia</taxon>
        <taxon>Gemmatales</taxon>
        <taxon>Gemmataceae</taxon>
        <taxon>Urbifossiella</taxon>
    </lineage>
</organism>
<evidence type="ECO:0000256" key="1">
    <source>
        <dbReference type="ARBA" id="ARBA00003618"/>
    </source>
</evidence>
<protein>
    <recommendedName>
        <fullName evidence="3 9">DNA repair protein RecN</fullName>
    </recommendedName>
    <alternativeName>
        <fullName evidence="8 9">Recombination protein N</fullName>
    </alternativeName>
</protein>
<dbReference type="GO" id="GO:0009432">
    <property type="term" value="P:SOS response"/>
    <property type="evidence" value="ECO:0007669"/>
    <property type="project" value="TreeGrafter"/>
</dbReference>
<keyword evidence="4" id="KW-0547">Nucleotide-binding</keyword>
<evidence type="ECO:0000256" key="7">
    <source>
        <dbReference type="ARBA" id="ARBA00023204"/>
    </source>
</evidence>
<dbReference type="PIRSF" id="PIRSF003128">
    <property type="entry name" value="RecN"/>
    <property type="match status" value="1"/>
</dbReference>
<evidence type="ECO:0000313" key="11">
    <source>
        <dbReference type="EMBL" id="QDU19981.1"/>
    </source>
</evidence>
<evidence type="ECO:0000313" key="12">
    <source>
        <dbReference type="Proteomes" id="UP000319576"/>
    </source>
</evidence>
<dbReference type="Proteomes" id="UP000319576">
    <property type="component" value="Chromosome"/>
</dbReference>
<evidence type="ECO:0000256" key="5">
    <source>
        <dbReference type="ARBA" id="ARBA00022763"/>
    </source>
</evidence>
<dbReference type="KEGG" id="uli:ETAA1_19230"/>
<dbReference type="GO" id="GO:0006281">
    <property type="term" value="P:DNA repair"/>
    <property type="evidence" value="ECO:0007669"/>
    <property type="project" value="UniProtKB-KW"/>
</dbReference>
<gene>
    <name evidence="11" type="primary">recN</name>
    <name evidence="11" type="ORF">ETAA1_19230</name>
</gene>